<comment type="caution">
    <text evidence="1">The sequence shown here is derived from an EMBL/GenBank/DDBJ whole genome shotgun (WGS) entry which is preliminary data.</text>
</comment>
<evidence type="ECO:0000313" key="2">
    <source>
        <dbReference type="Proteomes" id="UP000250321"/>
    </source>
</evidence>
<dbReference type="AlphaFoldDB" id="A0A314ULH2"/>
<sequence length="109" mass="12714">MTNEEPRSSPARRVWRLLTEKQEETDERRLDPGPWKWSGCCCNLQDSALLGRVGLGGTLLYWGYYFISRFCVLWQQNNKIERGNLFFHTYGNVSGSNNNRVYNDSTSEQ</sequence>
<protein>
    <submittedName>
        <fullName evidence="1">Uncharacterized protein</fullName>
    </submittedName>
</protein>
<keyword evidence="2" id="KW-1185">Reference proteome</keyword>
<reference evidence="1 2" key="1">
    <citation type="submission" date="2018-02" db="EMBL/GenBank/DDBJ databases">
        <title>Draft genome of wild Prunus yedoensis var. nudiflora.</title>
        <authorList>
            <person name="Baek S."/>
            <person name="Kim J.-H."/>
            <person name="Choi K."/>
            <person name="Kim G.-B."/>
            <person name="Cho A."/>
            <person name="Jang H."/>
            <person name="Shin C.-H."/>
            <person name="Yu H.-J."/>
            <person name="Mun J.-H."/>
        </authorList>
    </citation>
    <scope>NUCLEOTIDE SEQUENCE [LARGE SCALE GENOMIC DNA]</scope>
    <source>
        <strain evidence="2">cv. Jeju island</strain>
        <tissue evidence="1">Leaf</tissue>
    </source>
</reference>
<gene>
    <name evidence="1" type="ORF">Pyn_40288</name>
</gene>
<organism evidence="1 2">
    <name type="scientific">Prunus yedoensis var. nudiflora</name>
    <dbReference type="NCBI Taxonomy" id="2094558"/>
    <lineage>
        <taxon>Eukaryota</taxon>
        <taxon>Viridiplantae</taxon>
        <taxon>Streptophyta</taxon>
        <taxon>Embryophyta</taxon>
        <taxon>Tracheophyta</taxon>
        <taxon>Spermatophyta</taxon>
        <taxon>Magnoliopsida</taxon>
        <taxon>eudicotyledons</taxon>
        <taxon>Gunneridae</taxon>
        <taxon>Pentapetalae</taxon>
        <taxon>rosids</taxon>
        <taxon>fabids</taxon>
        <taxon>Rosales</taxon>
        <taxon>Rosaceae</taxon>
        <taxon>Amygdaloideae</taxon>
        <taxon>Amygdaleae</taxon>
        <taxon>Prunus</taxon>
    </lineage>
</organism>
<dbReference type="Proteomes" id="UP000250321">
    <property type="component" value="Unassembled WGS sequence"/>
</dbReference>
<proteinExistence type="predicted"/>
<dbReference type="EMBL" id="PJQY01003350">
    <property type="protein sequence ID" value="PQM38181.1"/>
    <property type="molecule type" value="Genomic_DNA"/>
</dbReference>
<name>A0A314ULH2_PRUYE</name>
<evidence type="ECO:0000313" key="1">
    <source>
        <dbReference type="EMBL" id="PQM38181.1"/>
    </source>
</evidence>
<accession>A0A314ULH2</accession>